<dbReference type="AlphaFoldDB" id="A0A091IH65"/>
<feature type="compositionally biased region" description="Polar residues" evidence="1">
    <location>
        <begin position="92"/>
        <end position="102"/>
    </location>
</feature>
<keyword evidence="3" id="KW-1185">Reference proteome</keyword>
<proteinExistence type="predicted"/>
<dbReference type="Proteomes" id="UP000054308">
    <property type="component" value="Unassembled WGS sequence"/>
</dbReference>
<feature type="compositionally biased region" description="Low complexity" evidence="1">
    <location>
        <begin position="30"/>
        <end position="50"/>
    </location>
</feature>
<protein>
    <submittedName>
        <fullName evidence="2">Uncharacterized protein</fullName>
    </submittedName>
</protein>
<name>A0A091IH65_CALAN</name>
<sequence length="109" mass="11319">MWRRKQEKQKTSGGRVSRQHRLAPCRRAQGGSAHLESLASSSVLSPAPGLGLPGRGTHWTSSPALVGQAPSARVVATTKPREAKAPGVDGHSFSTQDVANSSRGGGSHS</sequence>
<feature type="region of interest" description="Disordered" evidence="1">
    <location>
        <begin position="1"/>
        <end position="109"/>
    </location>
</feature>
<dbReference type="EMBL" id="KL218716">
    <property type="protein sequence ID" value="KFP07607.1"/>
    <property type="molecule type" value="Genomic_DNA"/>
</dbReference>
<accession>A0A091IH65</accession>
<evidence type="ECO:0000313" key="2">
    <source>
        <dbReference type="EMBL" id="KFP07607.1"/>
    </source>
</evidence>
<reference evidence="2 3" key="1">
    <citation type="submission" date="2014-04" db="EMBL/GenBank/DDBJ databases">
        <title>Genome evolution of avian class.</title>
        <authorList>
            <person name="Zhang G."/>
            <person name="Li C."/>
        </authorList>
    </citation>
    <scope>NUCLEOTIDE SEQUENCE [LARGE SCALE GENOMIC DNA]</scope>
    <source>
        <strain evidence="2">BGI_N300</strain>
    </source>
</reference>
<organism evidence="2 3">
    <name type="scientific">Calypte anna</name>
    <name type="common">Anna's hummingbird</name>
    <name type="synonym">Archilochus anna</name>
    <dbReference type="NCBI Taxonomy" id="9244"/>
    <lineage>
        <taxon>Eukaryota</taxon>
        <taxon>Metazoa</taxon>
        <taxon>Chordata</taxon>
        <taxon>Craniata</taxon>
        <taxon>Vertebrata</taxon>
        <taxon>Euteleostomi</taxon>
        <taxon>Archelosauria</taxon>
        <taxon>Archosauria</taxon>
        <taxon>Dinosauria</taxon>
        <taxon>Saurischia</taxon>
        <taxon>Theropoda</taxon>
        <taxon>Coelurosauria</taxon>
        <taxon>Aves</taxon>
        <taxon>Neognathae</taxon>
        <taxon>Neoaves</taxon>
        <taxon>Strisores</taxon>
        <taxon>Apodiformes</taxon>
        <taxon>Trochilidae</taxon>
        <taxon>Calypte</taxon>
    </lineage>
</organism>
<evidence type="ECO:0000256" key="1">
    <source>
        <dbReference type="SAM" id="MobiDB-lite"/>
    </source>
</evidence>
<evidence type="ECO:0000313" key="3">
    <source>
        <dbReference type="Proteomes" id="UP000054308"/>
    </source>
</evidence>
<gene>
    <name evidence="2" type="ORF">N300_14409</name>
</gene>
<feature type="non-terminal residue" evidence="2">
    <location>
        <position position="109"/>
    </location>
</feature>